<dbReference type="EMBL" id="JAUSRA010000001">
    <property type="protein sequence ID" value="MDP9796885.1"/>
    <property type="molecule type" value="Genomic_DNA"/>
</dbReference>
<organism evidence="1 2">
    <name type="scientific">Catenuloplanes nepalensis</name>
    <dbReference type="NCBI Taxonomy" id="587533"/>
    <lineage>
        <taxon>Bacteria</taxon>
        <taxon>Bacillati</taxon>
        <taxon>Actinomycetota</taxon>
        <taxon>Actinomycetes</taxon>
        <taxon>Micromonosporales</taxon>
        <taxon>Micromonosporaceae</taxon>
        <taxon>Catenuloplanes</taxon>
    </lineage>
</organism>
<dbReference type="RefSeq" id="WP_306833805.1">
    <property type="nucleotide sequence ID" value="NZ_JAUSRA010000001.1"/>
</dbReference>
<proteinExistence type="predicted"/>
<sequence length="205" mass="22081">MSAAGFTITIPDSWFEIELHPDARNTAIGTLVEERLREVPELREHRAALAKVLRETARRAYDSGARFCGTLVAGLGGAVMTATVTVTIVDAPNEDAAVAQYLTAVPRRGPDSIWRQVESAELPGAGRVPRTRGVDDVTLPDGAGWIRSLVMQTFVPFPGPNPTRVALITGSSPLLALESELFDVFDAITGTFRFIDDSSSDDQEA</sequence>
<name>A0ABT9MZL5_9ACTN</name>
<keyword evidence="2" id="KW-1185">Reference proteome</keyword>
<reference evidence="1 2" key="1">
    <citation type="submission" date="2023-07" db="EMBL/GenBank/DDBJ databases">
        <title>Sequencing the genomes of 1000 actinobacteria strains.</title>
        <authorList>
            <person name="Klenk H.-P."/>
        </authorList>
    </citation>
    <scope>NUCLEOTIDE SEQUENCE [LARGE SCALE GENOMIC DNA]</scope>
    <source>
        <strain evidence="1 2">DSM 44710</strain>
    </source>
</reference>
<dbReference type="Proteomes" id="UP001240984">
    <property type="component" value="Unassembled WGS sequence"/>
</dbReference>
<comment type="caution">
    <text evidence="1">The sequence shown here is derived from an EMBL/GenBank/DDBJ whole genome shotgun (WGS) entry which is preliminary data.</text>
</comment>
<protein>
    <submittedName>
        <fullName evidence="1">Uncharacterized protein</fullName>
    </submittedName>
</protein>
<evidence type="ECO:0000313" key="2">
    <source>
        <dbReference type="Proteomes" id="UP001240984"/>
    </source>
</evidence>
<gene>
    <name evidence="1" type="ORF">J2S43_005397</name>
</gene>
<evidence type="ECO:0000313" key="1">
    <source>
        <dbReference type="EMBL" id="MDP9796885.1"/>
    </source>
</evidence>
<accession>A0ABT9MZL5</accession>